<dbReference type="Proteomes" id="UP001500618">
    <property type="component" value="Unassembled WGS sequence"/>
</dbReference>
<name>A0ABN2HFX6_9ACTN</name>
<reference evidence="1 2" key="1">
    <citation type="journal article" date="2019" name="Int. J. Syst. Evol. Microbiol.">
        <title>The Global Catalogue of Microorganisms (GCM) 10K type strain sequencing project: providing services to taxonomists for standard genome sequencing and annotation.</title>
        <authorList>
            <consortium name="The Broad Institute Genomics Platform"/>
            <consortium name="The Broad Institute Genome Sequencing Center for Infectious Disease"/>
            <person name="Wu L."/>
            <person name="Ma J."/>
        </authorList>
    </citation>
    <scope>NUCLEOTIDE SEQUENCE [LARGE SCALE GENOMIC DNA]</scope>
    <source>
        <strain evidence="1 2">JCM 14718</strain>
    </source>
</reference>
<dbReference type="RefSeq" id="WP_344311780.1">
    <property type="nucleotide sequence ID" value="NZ_BAAANY010000014.1"/>
</dbReference>
<evidence type="ECO:0000313" key="1">
    <source>
        <dbReference type="EMBL" id="GAA1686778.1"/>
    </source>
</evidence>
<sequence>MDELDSDQARMVVDAALRCGHRAPRKAALEQLTKWGEHDRAQTLAANDADATIRAWGRKAHATQESLFD</sequence>
<dbReference type="EMBL" id="BAAANY010000014">
    <property type="protein sequence ID" value="GAA1686778.1"/>
    <property type="molecule type" value="Genomic_DNA"/>
</dbReference>
<gene>
    <name evidence="1" type="ORF">GCM10009765_40370</name>
</gene>
<comment type="caution">
    <text evidence="1">The sequence shown here is derived from an EMBL/GenBank/DDBJ whole genome shotgun (WGS) entry which is preliminary data.</text>
</comment>
<accession>A0ABN2HFX6</accession>
<evidence type="ECO:0000313" key="2">
    <source>
        <dbReference type="Proteomes" id="UP001500618"/>
    </source>
</evidence>
<organism evidence="1 2">
    <name type="scientific">Fodinicola feengrottensis</name>
    <dbReference type="NCBI Taxonomy" id="435914"/>
    <lineage>
        <taxon>Bacteria</taxon>
        <taxon>Bacillati</taxon>
        <taxon>Actinomycetota</taxon>
        <taxon>Actinomycetes</taxon>
        <taxon>Mycobacteriales</taxon>
        <taxon>Fodinicola</taxon>
    </lineage>
</organism>
<protein>
    <submittedName>
        <fullName evidence="1">Uncharacterized protein</fullName>
    </submittedName>
</protein>
<proteinExistence type="predicted"/>
<keyword evidence="2" id="KW-1185">Reference proteome</keyword>